<feature type="domain" description="AAA+ ATPase" evidence="2">
    <location>
        <begin position="59"/>
        <end position="205"/>
    </location>
</feature>
<dbReference type="SUPFAM" id="SSF52540">
    <property type="entry name" value="P-loop containing nucleoside triphosphate hydrolases"/>
    <property type="match status" value="1"/>
</dbReference>
<accession>A0ABY6ZAT6</accession>
<reference evidence="3" key="1">
    <citation type="submission" date="2022-08" db="EMBL/GenBank/DDBJ databases">
        <title>Alicyclobacillus fastidiosus DSM 17978, complete genome.</title>
        <authorList>
            <person name="Wang Q."/>
            <person name="Cai R."/>
            <person name="Wang Z."/>
        </authorList>
    </citation>
    <scope>NUCLEOTIDE SEQUENCE</scope>
    <source>
        <strain evidence="3">DSM 17978</strain>
    </source>
</reference>
<dbReference type="Gene3D" id="3.40.50.300">
    <property type="entry name" value="P-loop containing nucleotide triphosphate hydrolases"/>
    <property type="match status" value="1"/>
</dbReference>
<gene>
    <name evidence="3" type="ORF">NZD89_14600</name>
</gene>
<sequence>MSVRRDRTDDMDGWTLNDIDMPAPTGQLDLTSYRDALTDEGFVTGDKTLLFDALLALSLSKNLLLRGPTGSGKTKLAQSLAEKLRLPMESINCSVDLDAESLLGFKTLTTEDGRSEIRFVEGPVVRAMREGHLLYIDEINMARPETLPILNSVLDYRRQLMNPFTAQTITAHERFRVIAAINEGYVGTSPMNEALRNRFIVVDVPYLSGEPLKSLIRARTQLQDEKMIQHFADLSADLVAAARVGEVSEEGASIRALLDACDLAAHIPAARAVSRAVAAKLDDEREQAVVMNLAETYFPLER</sequence>
<dbReference type="InterPro" id="IPR027417">
    <property type="entry name" value="P-loop_NTPase"/>
</dbReference>
<dbReference type="PANTHER" id="PTHR42759">
    <property type="entry name" value="MOXR FAMILY PROTEIN"/>
    <property type="match status" value="1"/>
</dbReference>
<comment type="similarity">
    <text evidence="1">Belongs to the CbbQ/NirQ/NorQ/GpvN family.</text>
</comment>
<dbReference type="InterPro" id="IPR003593">
    <property type="entry name" value="AAA+_ATPase"/>
</dbReference>
<evidence type="ECO:0000256" key="1">
    <source>
        <dbReference type="ARBA" id="ARBA00009417"/>
    </source>
</evidence>
<dbReference type="CDD" id="cd00009">
    <property type="entry name" value="AAA"/>
    <property type="match status" value="1"/>
</dbReference>
<dbReference type="InterPro" id="IPR011704">
    <property type="entry name" value="ATPase_dyneun-rel_AAA"/>
</dbReference>
<evidence type="ECO:0000259" key="2">
    <source>
        <dbReference type="SMART" id="SM00382"/>
    </source>
</evidence>
<name>A0ABY6ZAT6_9BACL</name>
<keyword evidence="4" id="KW-1185">Reference proteome</keyword>
<dbReference type="InterPro" id="IPR001270">
    <property type="entry name" value="ClpA/B"/>
</dbReference>
<dbReference type="SMART" id="SM00382">
    <property type="entry name" value="AAA"/>
    <property type="match status" value="1"/>
</dbReference>
<evidence type="ECO:0000313" key="4">
    <source>
        <dbReference type="Proteomes" id="UP001164761"/>
    </source>
</evidence>
<evidence type="ECO:0000313" key="3">
    <source>
        <dbReference type="EMBL" id="WAH39648.1"/>
    </source>
</evidence>
<dbReference type="EMBL" id="CP104067">
    <property type="protein sequence ID" value="WAH39648.1"/>
    <property type="molecule type" value="Genomic_DNA"/>
</dbReference>
<dbReference type="PRINTS" id="PR00300">
    <property type="entry name" value="CLPPROTEASEA"/>
</dbReference>
<protein>
    <submittedName>
        <fullName evidence="3">MoxR family ATPase</fullName>
    </submittedName>
</protein>
<dbReference type="PANTHER" id="PTHR42759:SF1">
    <property type="entry name" value="MAGNESIUM-CHELATASE SUBUNIT CHLD"/>
    <property type="match status" value="1"/>
</dbReference>
<organism evidence="3 4">
    <name type="scientific">Alicyclobacillus fastidiosus</name>
    <dbReference type="NCBI Taxonomy" id="392011"/>
    <lineage>
        <taxon>Bacteria</taxon>
        <taxon>Bacillati</taxon>
        <taxon>Bacillota</taxon>
        <taxon>Bacilli</taxon>
        <taxon>Bacillales</taxon>
        <taxon>Alicyclobacillaceae</taxon>
        <taxon>Alicyclobacillus</taxon>
    </lineage>
</organism>
<proteinExistence type="inferred from homology"/>
<dbReference type="Pfam" id="PF07728">
    <property type="entry name" value="AAA_5"/>
    <property type="match status" value="1"/>
</dbReference>
<dbReference type="InterPro" id="IPR050764">
    <property type="entry name" value="CbbQ/NirQ/NorQ/GpvN"/>
</dbReference>
<dbReference type="Proteomes" id="UP001164761">
    <property type="component" value="Chromosome"/>
</dbReference>